<keyword evidence="10" id="KW-0732">Signal</keyword>
<accession>A0A024UB79</accession>
<keyword evidence="8" id="KW-0472">Membrane</keyword>
<keyword evidence="9" id="KW-0325">Glycoprotein</keyword>
<evidence type="ECO:0000313" key="11">
    <source>
        <dbReference type="EMBL" id="ETW03676.1"/>
    </source>
</evidence>
<protein>
    <submittedName>
        <fullName evidence="11">Uncharacterized protein</fullName>
    </submittedName>
</protein>
<evidence type="ECO:0000256" key="8">
    <source>
        <dbReference type="ARBA" id="ARBA00023136"/>
    </source>
</evidence>
<dbReference type="InterPro" id="IPR040039">
    <property type="entry name" value="PIGX"/>
</dbReference>
<evidence type="ECO:0000256" key="3">
    <source>
        <dbReference type="ARBA" id="ARBA00010345"/>
    </source>
</evidence>
<evidence type="ECO:0000256" key="7">
    <source>
        <dbReference type="ARBA" id="ARBA00022989"/>
    </source>
</evidence>
<comment type="pathway">
    <text evidence="2">Glycolipid biosynthesis; glycosylphosphatidylinositol-anchor biosynthesis.</text>
</comment>
<proteinExistence type="inferred from homology"/>
<gene>
    <name evidence="11" type="ORF">H310_05065</name>
</gene>
<evidence type="ECO:0000256" key="1">
    <source>
        <dbReference type="ARBA" id="ARBA00004389"/>
    </source>
</evidence>
<comment type="subcellular location">
    <subcellularLocation>
        <location evidence="1">Endoplasmic reticulum membrane</location>
        <topology evidence="1">Single-pass membrane protein</topology>
    </subcellularLocation>
</comment>
<dbReference type="OrthoDB" id="5546453at2759"/>
<dbReference type="Pfam" id="PF08320">
    <property type="entry name" value="PIG-X"/>
    <property type="match status" value="1"/>
</dbReference>
<dbReference type="InterPro" id="IPR013233">
    <property type="entry name" value="PIG-X/PBN1"/>
</dbReference>
<dbReference type="RefSeq" id="XP_008867905.1">
    <property type="nucleotide sequence ID" value="XM_008869683.1"/>
</dbReference>
<evidence type="ECO:0000256" key="9">
    <source>
        <dbReference type="ARBA" id="ARBA00023180"/>
    </source>
</evidence>
<comment type="similarity">
    <text evidence="3">Belongs to the PIGX family.</text>
</comment>
<dbReference type="STRING" id="157072.A0A024UB79"/>
<evidence type="ECO:0000256" key="2">
    <source>
        <dbReference type="ARBA" id="ARBA00004687"/>
    </source>
</evidence>
<dbReference type="eggNOG" id="ENOG502S32M">
    <property type="taxonomic scope" value="Eukaryota"/>
</dbReference>
<dbReference type="SMART" id="SM00780">
    <property type="entry name" value="PIG-X"/>
    <property type="match status" value="1"/>
</dbReference>
<evidence type="ECO:0000256" key="5">
    <source>
        <dbReference type="ARBA" id="ARBA00022692"/>
    </source>
</evidence>
<reference evidence="11" key="1">
    <citation type="submission" date="2013-12" db="EMBL/GenBank/DDBJ databases">
        <title>The Genome Sequence of Aphanomyces invadans NJM9701.</title>
        <authorList>
            <consortium name="The Broad Institute Genomics Platform"/>
            <person name="Russ C."/>
            <person name="Tyler B."/>
            <person name="van West P."/>
            <person name="Dieguez-Uribeondo J."/>
            <person name="Young S.K."/>
            <person name="Zeng Q."/>
            <person name="Gargeya S."/>
            <person name="Fitzgerald M."/>
            <person name="Abouelleil A."/>
            <person name="Alvarado L."/>
            <person name="Chapman S.B."/>
            <person name="Gainer-Dewar J."/>
            <person name="Goldberg J."/>
            <person name="Griggs A."/>
            <person name="Gujja S."/>
            <person name="Hansen M."/>
            <person name="Howarth C."/>
            <person name="Imamovic A."/>
            <person name="Ireland A."/>
            <person name="Larimer J."/>
            <person name="McCowan C."/>
            <person name="Murphy C."/>
            <person name="Pearson M."/>
            <person name="Poon T.W."/>
            <person name="Priest M."/>
            <person name="Roberts A."/>
            <person name="Saif S."/>
            <person name="Shea T."/>
            <person name="Sykes S."/>
            <person name="Wortman J."/>
            <person name="Nusbaum C."/>
            <person name="Birren B."/>
        </authorList>
    </citation>
    <scope>NUCLEOTIDE SEQUENCE [LARGE SCALE GENOMIC DNA]</scope>
    <source>
        <strain evidence="11">NJM9701</strain>
    </source>
</reference>
<dbReference type="AlphaFoldDB" id="A0A024UB79"/>
<dbReference type="GO" id="GO:0006506">
    <property type="term" value="P:GPI anchor biosynthetic process"/>
    <property type="evidence" value="ECO:0007669"/>
    <property type="project" value="UniProtKB-UniPathway"/>
</dbReference>
<keyword evidence="4" id="KW-0337">GPI-anchor biosynthesis</keyword>
<organism evidence="11">
    <name type="scientific">Aphanomyces invadans</name>
    <dbReference type="NCBI Taxonomy" id="157072"/>
    <lineage>
        <taxon>Eukaryota</taxon>
        <taxon>Sar</taxon>
        <taxon>Stramenopiles</taxon>
        <taxon>Oomycota</taxon>
        <taxon>Saprolegniomycetes</taxon>
        <taxon>Saprolegniales</taxon>
        <taxon>Verrucalvaceae</taxon>
        <taxon>Aphanomyces</taxon>
    </lineage>
</organism>
<evidence type="ECO:0000256" key="4">
    <source>
        <dbReference type="ARBA" id="ARBA00022502"/>
    </source>
</evidence>
<dbReference type="EMBL" id="KI913959">
    <property type="protein sequence ID" value="ETW03676.1"/>
    <property type="molecule type" value="Genomic_DNA"/>
</dbReference>
<dbReference type="GO" id="GO:0005789">
    <property type="term" value="C:endoplasmic reticulum membrane"/>
    <property type="evidence" value="ECO:0007669"/>
    <property type="project" value="UniProtKB-SubCell"/>
</dbReference>
<dbReference type="PANTHER" id="PTHR28650:SF1">
    <property type="entry name" value="PHOSPHATIDYLINOSITOL-GLYCAN BIOSYNTHESIS CLASS X PROTEIN"/>
    <property type="match status" value="1"/>
</dbReference>
<keyword evidence="5" id="KW-0812">Transmembrane</keyword>
<feature type="chain" id="PRO_5001538027" evidence="10">
    <location>
        <begin position="26"/>
        <end position="541"/>
    </location>
</feature>
<name>A0A024UB79_9STRA</name>
<dbReference type="GeneID" id="20082115"/>
<keyword evidence="7" id="KW-1133">Transmembrane helix</keyword>
<sequence length="541" mass="58524">MVRWSMGRAVVCVLAGLMGCPNAESVTMDHPSSAVFWPSTLGDVLTIDGQGVRSTGDMTIVFDSNISLANKTRWHPSMDQVDVSVVTLPGRSNSKVWTEFISRTVKTLHDSAGVHVRVHHHGSSSELLEIQRHVSVLLTSIFGLSNNFSADEPIAFPSTMVYANASCDVPAYVGGPNSHSSSSFCLVSSRPVSHIATPTLFASLVQHLPQSESLVQRQLAKIGGIERGDSKTWHPRAIHFSLDKSLSMHIQEVVMSSSSTSKLEPTAVRITSQALAEESHVVEAIKQGAASIVAVTTAKQVAVVQSHGVGIVRQASSRMAGAGFHQVLQVTVEAAVPTKTSAATCAVLVTQVFPTTAYADMDELRRMERFHSFDRVVSFAKHIEIERPSALSSQHVVSFVVSLQNSTTTIEIPVHFRYQFPSNATLYRPVHLMAPSLHIHCEKTPSSTIVSHPELSGKSWSALVVEDSMYWTRVSLESPLQPLELHIPVGNLNDGEVVTAITLLVSVGGCLLLFFTLQGKVSSSSSALPSSTWVPRRAKKD</sequence>
<keyword evidence="6" id="KW-0256">Endoplasmic reticulum</keyword>
<dbReference type="VEuPathDB" id="FungiDB:H310_05065"/>
<feature type="signal peptide" evidence="10">
    <location>
        <begin position="1"/>
        <end position="25"/>
    </location>
</feature>
<evidence type="ECO:0000256" key="6">
    <source>
        <dbReference type="ARBA" id="ARBA00022824"/>
    </source>
</evidence>
<evidence type="ECO:0000256" key="10">
    <source>
        <dbReference type="SAM" id="SignalP"/>
    </source>
</evidence>
<dbReference type="PANTHER" id="PTHR28650">
    <property type="entry name" value="PHOSPHATIDYLINOSITOL-GLYCAN BIOSYNTHESIS CLASS X PROTEIN"/>
    <property type="match status" value="1"/>
</dbReference>
<dbReference type="PROSITE" id="PS51257">
    <property type="entry name" value="PROKAR_LIPOPROTEIN"/>
    <property type="match status" value="1"/>
</dbReference>
<dbReference type="UniPathway" id="UPA00196"/>